<dbReference type="Proteomes" id="UP000543804">
    <property type="component" value="Unassembled WGS sequence"/>
</dbReference>
<comment type="caution">
    <text evidence="2">The sequence shown here is derived from an EMBL/GenBank/DDBJ whole genome shotgun (WGS) entry which is preliminary data.</text>
</comment>
<organism evidence="2 3">
    <name type="scientific">Selenomonas bovis</name>
    <dbReference type="NCBI Taxonomy" id="416586"/>
    <lineage>
        <taxon>Bacteria</taxon>
        <taxon>Bacillati</taxon>
        <taxon>Bacillota</taxon>
        <taxon>Negativicutes</taxon>
        <taxon>Selenomonadales</taxon>
        <taxon>Selenomonadaceae</taxon>
        <taxon>Selenomonas</taxon>
    </lineage>
</organism>
<protein>
    <submittedName>
        <fullName evidence="2">L7Ae/L30e/S12e/Gadd45 family protein</fullName>
    </submittedName>
</protein>
<name>A0A848B7L6_9FIRM</name>
<proteinExistence type="predicted"/>
<accession>A0A848B7L6</accession>
<dbReference type="Pfam" id="PF01248">
    <property type="entry name" value="Ribosomal_L7Ae"/>
    <property type="match status" value="1"/>
</dbReference>
<dbReference type="Gene3D" id="3.30.1330.30">
    <property type="match status" value="1"/>
</dbReference>
<reference evidence="2 3" key="1">
    <citation type="submission" date="2020-04" db="EMBL/GenBank/DDBJ databases">
        <authorList>
            <person name="Hitch T.C.A."/>
            <person name="Wylensek D."/>
            <person name="Clavel T."/>
        </authorList>
    </citation>
    <scope>NUCLEOTIDE SEQUENCE [LARGE SCALE GENOMIC DNA]</scope>
    <source>
        <strain evidence="2 3">PG-130-P53-12</strain>
    </source>
</reference>
<dbReference type="SUPFAM" id="SSF55315">
    <property type="entry name" value="L30e-like"/>
    <property type="match status" value="1"/>
</dbReference>
<dbReference type="EMBL" id="JABAFA010000001">
    <property type="protein sequence ID" value="NMD97965.1"/>
    <property type="molecule type" value="Genomic_DNA"/>
</dbReference>
<evidence type="ECO:0000313" key="2">
    <source>
        <dbReference type="EMBL" id="NMD97965.1"/>
    </source>
</evidence>
<sequence>MSEQRIVNLLSMAQRAGRVASGAFAVEEAVKKGKADFLMIAADAQQETKRKFEELADRYDVPVAHLLTRDALGACLGKEYRAVAALLDAGFAKRLQELLKEQG</sequence>
<keyword evidence="3" id="KW-1185">Reference proteome</keyword>
<dbReference type="InterPro" id="IPR029064">
    <property type="entry name" value="Ribosomal_eL30-like_sf"/>
</dbReference>
<evidence type="ECO:0000313" key="3">
    <source>
        <dbReference type="Proteomes" id="UP000543804"/>
    </source>
</evidence>
<feature type="domain" description="Ribosomal protein eL8/eL30/eS12/Gadd45" evidence="1">
    <location>
        <begin position="6"/>
        <end position="93"/>
    </location>
</feature>
<gene>
    <name evidence="2" type="ORF">HF878_00495</name>
</gene>
<dbReference type="InterPro" id="IPR004038">
    <property type="entry name" value="Ribosomal_eL8/eL30/eS12/Gad45"/>
</dbReference>
<dbReference type="RefSeq" id="WP_031584029.1">
    <property type="nucleotide sequence ID" value="NZ_DBGAXS010000021.1"/>
</dbReference>
<evidence type="ECO:0000259" key="1">
    <source>
        <dbReference type="Pfam" id="PF01248"/>
    </source>
</evidence>
<dbReference type="AlphaFoldDB" id="A0A848B7L6"/>